<keyword evidence="1" id="KW-0175">Coiled coil</keyword>
<name>A0ABV2JF87_9STRE</name>
<feature type="coiled-coil region" evidence="1">
    <location>
        <begin position="224"/>
        <end position="258"/>
    </location>
</feature>
<comment type="caution">
    <text evidence="3">The sequence shown here is derived from an EMBL/GenBank/DDBJ whole genome shotgun (WGS) entry which is preliminary data.</text>
</comment>
<keyword evidence="2" id="KW-0812">Transmembrane</keyword>
<evidence type="ECO:0000313" key="4">
    <source>
        <dbReference type="Proteomes" id="UP001549037"/>
    </source>
</evidence>
<dbReference type="EMBL" id="JBEPLN010000015">
    <property type="protein sequence ID" value="MET3634432.1"/>
    <property type="molecule type" value="Genomic_DNA"/>
</dbReference>
<accession>A0ABV2JF87</accession>
<dbReference type="Proteomes" id="UP001549037">
    <property type="component" value="Unassembled WGS sequence"/>
</dbReference>
<sequence>MGKKYKNYKKSRLDGWGCLLLFFAIGILVTYWYIVIPIGFAIAYFFYRDKIHAFLLRDEIKRLRELIYTIHSGYEKRQHLLEGKGDSKASRNLTAKLTNDLRELEGLTNKTKKYLDDYTYQEAVDTLHLKYQLQDQATSFEQNSDSSPNNPVTDPYESQIFSLAPEIFATYQNVQSDHVAIQNKISKMDLHNQEELTAIHEANMNRFNDILEGYLKIKQSPKDYFNAEERLNLAKQALENFDQELDDTLKQFNEADMQDFEVSLRMMMKKQEKGYDA</sequence>
<evidence type="ECO:0000256" key="2">
    <source>
        <dbReference type="SAM" id="Phobius"/>
    </source>
</evidence>
<evidence type="ECO:0008006" key="5">
    <source>
        <dbReference type="Google" id="ProtNLM"/>
    </source>
</evidence>
<gene>
    <name evidence="3" type="ORF">ABID28_001075</name>
</gene>
<organism evidence="3 4">
    <name type="scientific">Streptococcus porcorum</name>
    <dbReference type="NCBI Taxonomy" id="701526"/>
    <lineage>
        <taxon>Bacteria</taxon>
        <taxon>Bacillati</taxon>
        <taxon>Bacillota</taxon>
        <taxon>Bacilli</taxon>
        <taxon>Lactobacillales</taxon>
        <taxon>Streptococcaceae</taxon>
        <taxon>Streptococcus</taxon>
    </lineage>
</organism>
<keyword evidence="2" id="KW-1133">Transmembrane helix</keyword>
<dbReference type="RefSeq" id="WP_354368789.1">
    <property type="nucleotide sequence ID" value="NZ_JBEPLN010000015.1"/>
</dbReference>
<evidence type="ECO:0000256" key="1">
    <source>
        <dbReference type="SAM" id="Coils"/>
    </source>
</evidence>
<evidence type="ECO:0000313" key="3">
    <source>
        <dbReference type="EMBL" id="MET3634432.1"/>
    </source>
</evidence>
<keyword evidence="2" id="KW-0472">Membrane</keyword>
<proteinExistence type="predicted"/>
<protein>
    <recommendedName>
        <fullName evidence="5">Membrane associated protein</fullName>
    </recommendedName>
</protein>
<reference evidence="3 4" key="1">
    <citation type="submission" date="2024-06" db="EMBL/GenBank/DDBJ databases">
        <title>Genomic Encyclopedia of Type Strains, Phase IV (KMG-IV): sequencing the most valuable type-strain genomes for metagenomic binning, comparative biology and taxonomic classification.</title>
        <authorList>
            <person name="Goeker M."/>
        </authorList>
    </citation>
    <scope>NUCLEOTIDE SEQUENCE [LARGE SCALE GENOMIC DNA]</scope>
    <source>
        <strain evidence="3 4">DSM 28302</strain>
    </source>
</reference>
<keyword evidence="4" id="KW-1185">Reference proteome</keyword>
<feature type="transmembrane region" description="Helical" evidence="2">
    <location>
        <begin position="20"/>
        <end position="47"/>
    </location>
</feature>